<keyword evidence="3" id="KW-1185">Reference proteome</keyword>
<dbReference type="InterPro" id="IPR000477">
    <property type="entry name" value="RT_dom"/>
</dbReference>
<dbReference type="AlphaFoldDB" id="A0A8D0KFA3"/>
<sequence length="786" mass="90517">MGDYYFNYPDICWESLSGKSHGSNKFLSSLADNFIFQRMEEKTRGSAILDLILTNREEMVEEVRVTGTLGGSDHDIFEFWITKGRRSEKTQTSRLDFRGADFDGLRRRVGRIHWLDVLKDRNVQEGWEILRKEILEAQSLTIPKRRKNGKHLKRPGWMNPELNNLLKRKKEIFKKLKEGDISKEEYNAICRNCRISVRKAKAKNELRIAREAKNNKKGFGGYLRSKRKVKEAIGPLQNEKGDLVKNDIQKAELLNSYFASVSSEKGNETSVGLHCAVEGIRESRLCMDKEKVREHLANLNESKSPGPDELHPRVLKELADIIAEPLSVIFENSWKTGEVPEDWRRSNVVPIFKKGKKADPGNYRPVSLTSIPGKILEQIIKQHIWEHLDGNAVINQSQHGFVTSKSCQTNLISFYDKITGWIDQGKAVDIVYLDFSKAFDKVSHTILIEKMIKYGIDRTTVRWIHNWLSDRTQRVVINGFTSDWKTVSSGVPQGSVLGPLLFNIFINDLDEGVEGTLIKFADDTKLGGVANTREEKERIQKDLDKLEQWAETNRMTFNREKCKVLHLGKKNDNIQYRMGGISLSSSTCEKDLGVIVDHRLNMSQQCDAATKKANTILGCIKRSIESRSREVIVPLYSSLVRPHLEYCVQFWAPQFKRDIDKLEQVQRRATKMVSGLQTMSYKEWLKDLGMFSLQKRRLRRDMIAVFKYLKGCHSAEGLALFSVAQEGRTRNNGMKIQGSRYRLDIRKEFLTVRAISHWNRLPQEVVGSPSLEIFKERLDRYLSRMV</sequence>
<dbReference type="Proteomes" id="UP000694421">
    <property type="component" value="Unplaced"/>
</dbReference>
<feature type="domain" description="Reverse transcriptase" evidence="1">
    <location>
        <begin position="332"/>
        <end position="583"/>
    </location>
</feature>
<dbReference type="SUPFAM" id="SSF56672">
    <property type="entry name" value="DNA/RNA polymerases"/>
    <property type="match status" value="1"/>
</dbReference>
<accession>A0A8D0KFA3</accession>
<evidence type="ECO:0000259" key="1">
    <source>
        <dbReference type="PROSITE" id="PS50878"/>
    </source>
</evidence>
<dbReference type="CDD" id="cd01650">
    <property type="entry name" value="RT_nLTR_like"/>
    <property type="match status" value="1"/>
</dbReference>
<dbReference type="PROSITE" id="PS50878">
    <property type="entry name" value="RT_POL"/>
    <property type="match status" value="1"/>
</dbReference>
<name>A0A8D0KFA3_SALMN</name>
<reference evidence="2" key="1">
    <citation type="submission" date="2025-08" db="UniProtKB">
        <authorList>
            <consortium name="Ensembl"/>
        </authorList>
    </citation>
    <scope>IDENTIFICATION</scope>
</reference>
<dbReference type="GeneTree" id="ENSGT01030000234712"/>
<dbReference type="InterPro" id="IPR043502">
    <property type="entry name" value="DNA/RNA_pol_sf"/>
</dbReference>
<evidence type="ECO:0000313" key="3">
    <source>
        <dbReference type="Proteomes" id="UP000694421"/>
    </source>
</evidence>
<evidence type="ECO:0000313" key="2">
    <source>
        <dbReference type="Ensembl" id="ENSSMRP00000021463.1"/>
    </source>
</evidence>
<organism evidence="2 3">
    <name type="scientific">Salvator merianae</name>
    <name type="common">Argentine black and white tegu</name>
    <name type="synonym">Tupinambis merianae</name>
    <dbReference type="NCBI Taxonomy" id="96440"/>
    <lineage>
        <taxon>Eukaryota</taxon>
        <taxon>Metazoa</taxon>
        <taxon>Chordata</taxon>
        <taxon>Craniata</taxon>
        <taxon>Vertebrata</taxon>
        <taxon>Euteleostomi</taxon>
        <taxon>Lepidosauria</taxon>
        <taxon>Squamata</taxon>
        <taxon>Bifurcata</taxon>
        <taxon>Unidentata</taxon>
        <taxon>Episquamata</taxon>
        <taxon>Laterata</taxon>
        <taxon>Teiioidea</taxon>
        <taxon>Teiidae</taxon>
        <taxon>Salvator</taxon>
    </lineage>
</organism>
<dbReference type="Ensembl" id="ENSSMRT00000025148.1">
    <property type="protein sequence ID" value="ENSSMRP00000021463.1"/>
    <property type="gene ID" value="ENSSMRG00000016696.1"/>
</dbReference>
<reference evidence="2" key="2">
    <citation type="submission" date="2025-09" db="UniProtKB">
        <authorList>
            <consortium name="Ensembl"/>
        </authorList>
    </citation>
    <scope>IDENTIFICATION</scope>
</reference>
<dbReference type="OMA" id="FEFWITK"/>
<dbReference type="Pfam" id="PF00078">
    <property type="entry name" value="RVT_1"/>
    <property type="match status" value="1"/>
</dbReference>
<proteinExistence type="predicted"/>
<dbReference type="PANTHER" id="PTHR33332">
    <property type="entry name" value="REVERSE TRANSCRIPTASE DOMAIN-CONTAINING PROTEIN"/>
    <property type="match status" value="1"/>
</dbReference>
<protein>
    <recommendedName>
        <fullName evidence="1">Reverse transcriptase domain-containing protein</fullName>
    </recommendedName>
</protein>